<dbReference type="AlphaFoldDB" id="A0A9D3YQJ1"/>
<name>A0A9D3YQJ1_DREPO</name>
<reference evidence="1" key="1">
    <citation type="journal article" date="2019" name="bioRxiv">
        <title>The Genome of the Zebra Mussel, Dreissena polymorpha: A Resource for Invasive Species Research.</title>
        <authorList>
            <person name="McCartney M.A."/>
            <person name="Auch B."/>
            <person name="Kono T."/>
            <person name="Mallez S."/>
            <person name="Zhang Y."/>
            <person name="Obille A."/>
            <person name="Becker A."/>
            <person name="Abrahante J.E."/>
            <person name="Garbe J."/>
            <person name="Badalamenti J.P."/>
            <person name="Herman A."/>
            <person name="Mangelson H."/>
            <person name="Liachko I."/>
            <person name="Sullivan S."/>
            <person name="Sone E.D."/>
            <person name="Koren S."/>
            <person name="Silverstein K.A.T."/>
            <person name="Beckman K.B."/>
            <person name="Gohl D.M."/>
        </authorList>
    </citation>
    <scope>NUCLEOTIDE SEQUENCE</scope>
    <source>
        <strain evidence="1">Duluth1</strain>
        <tissue evidence="1">Whole animal</tissue>
    </source>
</reference>
<proteinExistence type="predicted"/>
<protein>
    <submittedName>
        <fullName evidence="1">Uncharacterized protein</fullName>
    </submittedName>
</protein>
<accession>A0A9D3YQJ1</accession>
<evidence type="ECO:0000313" key="1">
    <source>
        <dbReference type="EMBL" id="KAH3702701.1"/>
    </source>
</evidence>
<dbReference type="Proteomes" id="UP000828390">
    <property type="component" value="Unassembled WGS sequence"/>
</dbReference>
<keyword evidence="2" id="KW-1185">Reference proteome</keyword>
<comment type="caution">
    <text evidence="1">The sequence shown here is derived from an EMBL/GenBank/DDBJ whole genome shotgun (WGS) entry which is preliminary data.</text>
</comment>
<dbReference type="EMBL" id="JAIWYP010000015">
    <property type="protein sequence ID" value="KAH3702701.1"/>
    <property type="molecule type" value="Genomic_DNA"/>
</dbReference>
<sequence length="73" mass="8690">MPEENEQCEKIICRYYSAHIRPIVTNFAHYPDRERVRKASNELKRTPCGISEKYTRAVMETRQMVKQIMKKAS</sequence>
<reference evidence="1" key="2">
    <citation type="submission" date="2020-11" db="EMBL/GenBank/DDBJ databases">
        <authorList>
            <person name="McCartney M.A."/>
            <person name="Auch B."/>
            <person name="Kono T."/>
            <person name="Mallez S."/>
            <person name="Becker A."/>
            <person name="Gohl D.M."/>
            <person name="Silverstein K.A.T."/>
            <person name="Koren S."/>
            <person name="Bechman K.B."/>
            <person name="Herman A."/>
            <person name="Abrahante J.E."/>
            <person name="Garbe J."/>
        </authorList>
    </citation>
    <scope>NUCLEOTIDE SEQUENCE</scope>
    <source>
        <strain evidence="1">Duluth1</strain>
        <tissue evidence="1">Whole animal</tissue>
    </source>
</reference>
<gene>
    <name evidence="1" type="ORF">DPMN_077727</name>
</gene>
<evidence type="ECO:0000313" key="2">
    <source>
        <dbReference type="Proteomes" id="UP000828390"/>
    </source>
</evidence>
<organism evidence="1 2">
    <name type="scientific">Dreissena polymorpha</name>
    <name type="common">Zebra mussel</name>
    <name type="synonym">Mytilus polymorpha</name>
    <dbReference type="NCBI Taxonomy" id="45954"/>
    <lineage>
        <taxon>Eukaryota</taxon>
        <taxon>Metazoa</taxon>
        <taxon>Spiralia</taxon>
        <taxon>Lophotrochozoa</taxon>
        <taxon>Mollusca</taxon>
        <taxon>Bivalvia</taxon>
        <taxon>Autobranchia</taxon>
        <taxon>Heteroconchia</taxon>
        <taxon>Euheterodonta</taxon>
        <taxon>Imparidentia</taxon>
        <taxon>Neoheterodontei</taxon>
        <taxon>Myida</taxon>
        <taxon>Dreissenoidea</taxon>
        <taxon>Dreissenidae</taxon>
        <taxon>Dreissena</taxon>
    </lineage>
</organism>